<dbReference type="Proteomes" id="UP000663760">
    <property type="component" value="Chromosome 14"/>
</dbReference>
<evidence type="ECO:0000313" key="2">
    <source>
        <dbReference type="EMBL" id="CAA7408056.1"/>
    </source>
</evidence>
<feature type="compositionally biased region" description="Basic and acidic residues" evidence="1">
    <location>
        <begin position="58"/>
        <end position="68"/>
    </location>
</feature>
<evidence type="ECO:0000256" key="1">
    <source>
        <dbReference type="SAM" id="MobiDB-lite"/>
    </source>
</evidence>
<reference evidence="2" key="1">
    <citation type="submission" date="2020-02" db="EMBL/GenBank/DDBJ databases">
        <authorList>
            <person name="Scholz U."/>
            <person name="Mascher M."/>
            <person name="Fiebig A."/>
        </authorList>
    </citation>
    <scope>NUCLEOTIDE SEQUENCE</scope>
</reference>
<evidence type="ECO:0000313" key="3">
    <source>
        <dbReference type="Proteomes" id="UP000663760"/>
    </source>
</evidence>
<dbReference type="EMBL" id="LR746277">
    <property type="protein sequence ID" value="CAA7408056.1"/>
    <property type="molecule type" value="Genomic_DNA"/>
</dbReference>
<keyword evidence="3" id="KW-1185">Reference proteome</keyword>
<name>A0A7I8LEH8_SPIIN</name>
<accession>A0A7I8LEH8</accession>
<organism evidence="2 3">
    <name type="scientific">Spirodela intermedia</name>
    <name type="common">Intermediate duckweed</name>
    <dbReference type="NCBI Taxonomy" id="51605"/>
    <lineage>
        <taxon>Eukaryota</taxon>
        <taxon>Viridiplantae</taxon>
        <taxon>Streptophyta</taxon>
        <taxon>Embryophyta</taxon>
        <taxon>Tracheophyta</taxon>
        <taxon>Spermatophyta</taxon>
        <taxon>Magnoliopsida</taxon>
        <taxon>Liliopsida</taxon>
        <taxon>Araceae</taxon>
        <taxon>Lemnoideae</taxon>
        <taxon>Spirodela</taxon>
    </lineage>
</organism>
<gene>
    <name evidence="2" type="ORF">SI8410_14018734</name>
</gene>
<feature type="compositionally biased region" description="Basic and acidic residues" evidence="1">
    <location>
        <begin position="101"/>
        <end position="110"/>
    </location>
</feature>
<sequence length="178" mass="19157">MKDVDDDDREFLEAAQEDAALVANLLMCLSRRENGGASGTSGSVCEDGWGVQPRPQKRQMERSLHEQGESSEPPDSAPGRPKAEFQNGAEDVQPSSPSKRPKPERSDTGGENRAPASTWMKTEAANVDGALRVFIPLEPSAVRSSPVAGSNKVSIPRLMHKILPRVDRRTWAGVGGIG</sequence>
<dbReference type="AlphaFoldDB" id="A0A7I8LEH8"/>
<protein>
    <submittedName>
        <fullName evidence="2">Uncharacterized protein</fullName>
    </submittedName>
</protein>
<proteinExistence type="predicted"/>
<feature type="region of interest" description="Disordered" evidence="1">
    <location>
        <begin position="32"/>
        <end position="121"/>
    </location>
</feature>